<dbReference type="EMBL" id="JAJHJB010000067">
    <property type="protein sequence ID" value="MCC5468442.1"/>
    <property type="molecule type" value="Genomic_DNA"/>
</dbReference>
<keyword evidence="3" id="KW-1185">Reference proteome</keyword>
<organism evidence="2 3">
    <name type="scientific">Pelosinus baikalensis</name>
    <dbReference type="NCBI Taxonomy" id="2892015"/>
    <lineage>
        <taxon>Bacteria</taxon>
        <taxon>Bacillati</taxon>
        <taxon>Bacillota</taxon>
        <taxon>Negativicutes</taxon>
        <taxon>Selenomonadales</taxon>
        <taxon>Sporomusaceae</taxon>
        <taxon>Pelosinus</taxon>
    </lineage>
</organism>
<evidence type="ECO:0000313" key="2">
    <source>
        <dbReference type="EMBL" id="MCC5468442.1"/>
    </source>
</evidence>
<gene>
    <name evidence="2" type="ORF">LMF89_24200</name>
</gene>
<proteinExistence type="predicted"/>
<evidence type="ECO:0000256" key="1">
    <source>
        <dbReference type="SAM" id="MobiDB-lite"/>
    </source>
</evidence>
<comment type="caution">
    <text evidence="2">The sequence shown here is derived from an EMBL/GenBank/DDBJ whole genome shotgun (WGS) entry which is preliminary data.</text>
</comment>
<evidence type="ECO:0000313" key="3">
    <source>
        <dbReference type="Proteomes" id="UP001165492"/>
    </source>
</evidence>
<sequence>MKKEVNEMDSSISESEIVTENQDSTNTEINTDTQAKNKYGSFVISNNQMPS</sequence>
<accession>A0ABS8HZ37</accession>
<protein>
    <submittedName>
        <fullName evidence="2">Uncharacterized protein</fullName>
    </submittedName>
</protein>
<feature type="compositionally biased region" description="Polar residues" evidence="1">
    <location>
        <begin position="8"/>
        <end position="36"/>
    </location>
</feature>
<dbReference type="RefSeq" id="WP_007957489.1">
    <property type="nucleotide sequence ID" value="NZ_JAJHJB010000067.1"/>
</dbReference>
<reference evidence="2" key="1">
    <citation type="submission" date="2021-11" db="EMBL/GenBank/DDBJ databases">
        <title>Description of a new species Pelosinus isolated from the bottom sediments of Lake Baikal.</title>
        <authorList>
            <person name="Zakharyuk A."/>
        </authorList>
    </citation>
    <scope>NUCLEOTIDE SEQUENCE</scope>
    <source>
        <strain evidence="2">Bkl1</strain>
    </source>
</reference>
<dbReference type="Proteomes" id="UP001165492">
    <property type="component" value="Unassembled WGS sequence"/>
</dbReference>
<feature type="region of interest" description="Disordered" evidence="1">
    <location>
        <begin position="1"/>
        <end position="51"/>
    </location>
</feature>
<name>A0ABS8HZ37_9FIRM</name>